<dbReference type="InterPro" id="IPR052021">
    <property type="entry name" value="Type-I_RS_S_subunit"/>
</dbReference>
<organism evidence="5 6">
    <name type="scientific">Promicromonospora aerolata</name>
    <dbReference type="NCBI Taxonomy" id="195749"/>
    <lineage>
        <taxon>Bacteria</taxon>
        <taxon>Bacillati</taxon>
        <taxon>Actinomycetota</taxon>
        <taxon>Actinomycetes</taxon>
        <taxon>Micrococcales</taxon>
        <taxon>Promicromonosporaceae</taxon>
        <taxon>Promicromonospora</taxon>
    </lineage>
</organism>
<dbReference type="GO" id="GO:0016787">
    <property type="term" value="F:hydrolase activity"/>
    <property type="evidence" value="ECO:0007669"/>
    <property type="project" value="UniProtKB-KW"/>
</dbReference>
<dbReference type="RefSeq" id="WP_377196057.1">
    <property type="nucleotide sequence ID" value="NZ_JBHUHF010000001.1"/>
</dbReference>
<dbReference type="Proteomes" id="UP001597338">
    <property type="component" value="Unassembled WGS sequence"/>
</dbReference>
<feature type="domain" description="Type I restriction modification DNA specificity" evidence="4">
    <location>
        <begin position="201"/>
        <end position="369"/>
    </location>
</feature>
<gene>
    <name evidence="5" type="ORF">ACFSL2_01005</name>
</gene>
<keyword evidence="5" id="KW-0378">Hydrolase</keyword>
<keyword evidence="3" id="KW-0238">DNA-binding</keyword>
<evidence type="ECO:0000259" key="4">
    <source>
        <dbReference type="Pfam" id="PF01420"/>
    </source>
</evidence>
<comment type="caution">
    <text evidence="5">The sequence shown here is derived from an EMBL/GenBank/DDBJ whole genome shotgun (WGS) entry which is preliminary data.</text>
</comment>
<reference evidence="6" key="1">
    <citation type="journal article" date="2019" name="Int. J. Syst. Evol. Microbiol.">
        <title>The Global Catalogue of Microorganisms (GCM) 10K type strain sequencing project: providing services to taxonomists for standard genome sequencing and annotation.</title>
        <authorList>
            <consortium name="The Broad Institute Genomics Platform"/>
            <consortium name="The Broad Institute Genome Sequencing Center for Infectious Disease"/>
            <person name="Wu L."/>
            <person name="Ma J."/>
        </authorList>
    </citation>
    <scope>NUCLEOTIDE SEQUENCE [LARGE SCALE GENOMIC DNA]</scope>
    <source>
        <strain evidence="6">CCM 7043</strain>
    </source>
</reference>
<dbReference type="SUPFAM" id="SSF116734">
    <property type="entry name" value="DNA methylase specificity domain"/>
    <property type="match status" value="2"/>
</dbReference>
<comment type="similarity">
    <text evidence="1">Belongs to the type-I restriction system S methylase family.</text>
</comment>
<evidence type="ECO:0000256" key="2">
    <source>
        <dbReference type="ARBA" id="ARBA00022747"/>
    </source>
</evidence>
<dbReference type="EMBL" id="JBHUHF010000001">
    <property type="protein sequence ID" value="MFD2024082.1"/>
    <property type="molecule type" value="Genomic_DNA"/>
</dbReference>
<evidence type="ECO:0000313" key="5">
    <source>
        <dbReference type="EMBL" id="MFD2024082.1"/>
    </source>
</evidence>
<dbReference type="PANTHER" id="PTHR30408:SF12">
    <property type="entry name" value="TYPE I RESTRICTION ENZYME MJAVIII SPECIFICITY SUBUNIT"/>
    <property type="match status" value="1"/>
</dbReference>
<dbReference type="InterPro" id="IPR000055">
    <property type="entry name" value="Restrct_endonuc_typeI_TRD"/>
</dbReference>
<keyword evidence="5" id="KW-0255">Endonuclease</keyword>
<dbReference type="PANTHER" id="PTHR30408">
    <property type="entry name" value="TYPE-1 RESTRICTION ENZYME ECOKI SPECIFICITY PROTEIN"/>
    <property type="match status" value="1"/>
</dbReference>
<evidence type="ECO:0000256" key="1">
    <source>
        <dbReference type="ARBA" id="ARBA00010923"/>
    </source>
</evidence>
<keyword evidence="2" id="KW-0680">Restriction system</keyword>
<dbReference type="Pfam" id="PF01420">
    <property type="entry name" value="Methylase_S"/>
    <property type="match status" value="2"/>
</dbReference>
<dbReference type="CDD" id="cd17253">
    <property type="entry name" value="RMtype1_S_Eco933I-TRD2-CR2_like"/>
    <property type="match status" value="1"/>
</dbReference>
<keyword evidence="5" id="KW-0540">Nuclease</keyword>
<dbReference type="InterPro" id="IPR044946">
    <property type="entry name" value="Restrct_endonuc_typeI_TRD_sf"/>
</dbReference>
<feature type="domain" description="Type I restriction modification DNA specificity" evidence="4">
    <location>
        <begin position="4"/>
        <end position="171"/>
    </location>
</feature>
<proteinExistence type="inferred from homology"/>
<keyword evidence="6" id="KW-1185">Reference proteome</keyword>
<dbReference type="CDD" id="cd17249">
    <property type="entry name" value="RMtype1_S_EcoR124I-TRD2-CR2_like"/>
    <property type="match status" value="1"/>
</dbReference>
<protein>
    <submittedName>
        <fullName evidence="5">Restriction endonuclease subunit S</fullName>
        <ecNumber evidence="5">3.1.21.-</ecNumber>
    </submittedName>
</protein>
<accession>A0ABW4V1J5</accession>
<dbReference type="EC" id="3.1.21.-" evidence="5"/>
<evidence type="ECO:0000313" key="6">
    <source>
        <dbReference type="Proteomes" id="UP001597338"/>
    </source>
</evidence>
<evidence type="ECO:0000256" key="3">
    <source>
        <dbReference type="ARBA" id="ARBA00023125"/>
    </source>
</evidence>
<sequence>MKAGWTTVRLGDLVDFHSGGTPSKSVPRFWNGDVPWFSAKDLKRDRLTDSIDHIDRAVFDETSLRLLPAGTIAVVVRGMILAHTVPISILDVPAAINQDLKALLPKRPGEFDIAYLAGALRAQQAKILTDVSRAAHGTTKLESRVLENIEIPLPPLDEQRRISAVLDKVDAIRASRRLSIRMCDTIVDSLFEQMSEGQRLPIGEIVALQGGLTLGPKRAEYPGEMAYLRVANVMRGRLDLAEVKTVRVTEKEASRATLESGDVLVVEGHGNADEIGRAALWSGEISGDVSHQNHLFRLRPDASRVLPKYLVNLLNSPDGRRQIRTITTTTSGLNTISGSRLKSIHVRVPPLNAQRQFAAQVTQIDMIRATAEQHLSELDSLFSSLQSRAFAGELDTSKAPLPL</sequence>
<dbReference type="GO" id="GO:0004519">
    <property type="term" value="F:endonuclease activity"/>
    <property type="evidence" value="ECO:0007669"/>
    <property type="project" value="UniProtKB-KW"/>
</dbReference>
<name>A0ABW4V1J5_9MICO</name>
<dbReference type="Gene3D" id="3.90.220.20">
    <property type="entry name" value="DNA methylase specificity domains"/>
    <property type="match status" value="2"/>
</dbReference>